<protein>
    <submittedName>
        <fullName evidence="4">SUMO-1-activating enzyme E1A, putative</fullName>
    </submittedName>
</protein>
<name>A0AAV4LPS1_BABCB</name>
<comment type="caution">
    <text evidence="4">The sequence shown here is derived from an EMBL/GenBank/DDBJ whole genome shotgun (WGS) entry which is preliminary data.</text>
</comment>
<dbReference type="EMBL" id="BPLF01000001">
    <property type="protein sequence ID" value="GIX61943.1"/>
    <property type="molecule type" value="Genomic_DNA"/>
</dbReference>
<sequence length="782" mass="88189">MKETDIEKQEFRAVQHKRPLSNEDALLYDRQIRLWGIEAQQRMMDARVLFLGKNGIQEEAMKNLVLAGVGVTLASDSSVNANDVACSFFLEESDIGNNYAESLVNRMKNMIADRSKINFISACISRYIQINDTHVYDLDDAMLEHYDVVCVAGEDYALPKMIHVNQQCRQRNVAFFASMGNGTQGFFFQDLNEHVVLEKCSKANGYVNIHYRSLSEILNEPKFPKNCDIAVRTTMAYLLIERTSPDLFTPSSKILGLPHQLTDICNAVGADVDNVLTMGNMQGRRFAVTSGILGGYLVILSIGTLARPLLALYQPKGSKVICAGVPFRKSSVYAMSIYTSAIGHISLNKPKASHNFRDRCPGFLRNSEPSSDYNGSVRLNRFTLFDKTKKVDEVYKTLCDSLKTKKTTFGELKNRLKDAGVTIEGCQKPEDVILRVAQLEVLGKDCLKDEIRKSNPTFQAVLNDVFTENLTTYRSKSDKDKKDFIDHLRAQLISKHVNFDQHATNEEIIRIASEYECHDILAFKLPPAKPANEMSQRIDSYKDEADSIFAIYNAIKDEKMRDKFISQVKDELRSLSIDHKDCKKSEELINRLAYGRVFPQTGKHRSVAGRTTVEKSRGNAWDENILDSFDPISSMFHGGHTKGIFDFNTDSFENDSGIANLFGEDGPLESSFSMLKDIAKMFGVNLENGGNKQIVFENQETTRERQSDEPPDEQTSDGDDIIDDDELQPLFVKTKQKNDQGLLQTLTKCAKDPELREALKRAYTDGLAEFSEECDIQTTLNK</sequence>
<reference evidence="4 5" key="1">
    <citation type="submission" date="2021-06" db="EMBL/GenBank/DDBJ databases">
        <title>Genome sequence of Babesia caballi.</title>
        <authorList>
            <person name="Yamagishi J."/>
            <person name="Kidaka T."/>
            <person name="Ochi A."/>
        </authorList>
    </citation>
    <scope>NUCLEOTIDE SEQUENCE [LARGE SCALE GENOMIC DNA]</scope>
    <source>
        <strain evidence="4">USDA-D6B2</strain>
    </source>
</reference>
<dbReference type="GO" id="GO:0019948">
    <property type="term" value="F:SUMO activating enzyme activity"/>
    <property type="evidence" value="ECO:0007669"/>
    <property type="project" value="TreeGrafter"/>
</dbReference>
<feature type="region of interest" description="Disordered" evidence="1">
    <location>
        <begin position="697"/>
        <end position="723"/>
    </location>
</feature>
<keyword evidence="2" id="KW-0472">Membrane</keyword>
<organism evidence="4 5">
    <name type="scientific">Babesia caballi</name>
    <dbReference type="NCBI Taxonomy" id="5871"/>
    <lineage>
        <taxon>Eukaryota</taxon>
        <taxon>Sar</taxon>
        <taxon>Alveolata</taxon>
        <taxon>Apicomplexa</taxon>
        <taxon>Aconoidasida</taxon>
        <taxon>Piroplasmida</taxon>
        <taxon>Babesiidae</taxon>
        <taxon>Babesia</taxon>
    </lineage>
</organism>
<evidence type="ECO:0000256" key="2">
    <source>
        <dbReference type="SAM" id="Phobius"/>
    </source>
</evidence>
<dbReference type="RefSeq" id="XP_067714014.1">
    <property type="nucleotide sequence ID" value="XM_067857913.1"/>
</dbReference>
<feature type="transmembrane region" description="Helical" evidence="2">
    <location>
        <begin position="286"/>
        <end position="306"/>
    </location>
</feature>
<dbReference type="PANTHER" id="PTHR10953:SF162">
    <property type="entry name" value="SUMO-ACTIVATING ENZYME SUBUNIT 1"/>
    <property type="match status" value="1"/>
</dbReference>
<dbReference type="GeneID" id="94193426"/>
<dbReference type="GO" id="GO:0016925">
    <property type="term" value="P:protein sumoylation"/>
    <property type="evidence" value="ECO:0007669"/>
    <property type="project" value="TreeGrafter"/>
</dbReference>
<dbReference type="GO" id="GO:0031510">
    <property type="term" value="C:SUMO activating enzyme complex"/>
    <property type="evidence" value="ECO:0007669"/>
    <property type="project" value="TreeGrafter"/>
</dbReference>
<proteinExistence type="predicted"/>
<evidence type="ECO:0000259" key="3">
    <source>
        <dbReference type="Pfam" id="PF00899"/>
    </source>
</evidence>
<dbReference type="Gene3D" id="3.40.50.720">
    <property type="entry name" value="NAD(P)-binding Rossmann-like Domain"/>
    <property type="match status" value="1"/>
</dbReference>
<dbReference type="GO" id="GO:0005737">
    <property type="term" value="C:cytoplasm"/>
    <property type="evidence" value="ECO:0007669"/>
    <property type="project" value="TreeGrafter"/>
</dbReference>
<feature type="domain" description="THIF-type NAD/FAD binding fold" evidence="3">
    <location>
        <begin position="28"/>
        <end position="200"/>
    </location>
</feature>
<dbReference type="SUPFAM" id="SSF69572">
    <property type="entry name" value="Activating enzymes of the ubiquitin-like proteins"/>
    <property type="match status" value="1"/>
</dbReference>
<evidence type="ECO:0000256" key="1">
    <source>
        <dbReference type="SAM" id="MobiDB-lite"/>
    </source>
</evidence>
<dbReference type="AlphaFoldDB" id="A0AAV4LPS1"/>
<evidence type="ECO:0000313" key="5">
    <source>
        <dbReference type="Proteomes" id="UP001497744"/>
    </source>
</evidence>
<dbReference type="PANTHER" id="PTHR10953">
    <property type="entry name" value="UBIQUITIN-ACTIVATING ENZYME E1"/>
    <property type="match status" value="1"/>
</dbReference>
<accession>A0AAV4LPS1</accession>
<keyword evidence="5" id="KW-1185">Reference proteome</keyword>
<dbReference type="InterPro" id="IPR035985">
    <property type="entry name" value="Ubiquitin-activating_enz"/>
</dbReference>
<gene>
    <name evidence="4" type="ORF">BcabD6B2_13780</name>
</gene>
<dbReference type="InterPro" id="IPR000594">
    <property type="entry name" value="ThiF_NAD_FAD-bd"/>
</dbReference>
<dbReference type="InterPro" id="IPR045886">
    <property type="entry name" value="ThiF/MoeB/HesA"/>
</dbReference>
<keyword evidence="2" id="KW-0812">Transmembrane</keyword>
<dbReference type="Proteomes" id="UP001497744">
    <property type="component" value="Unassembled WGS sequence"/>
</dbReference>
<dbReference type="Pfam" id="PF00899">
    <property type="entry name" value="ThiF"/>
    <property type="match status" value="1"/>
</dbReference>
<feature type="compositionally biased region" description="Acidic residues" evidence="1">
    <location>
        <begin position="709"/>
        <end position="723"/>
    </location>
</feature>
<evidence type="ECO:0000313" key="4">
    <source>
        <dbReference type="EMBL" id="GIX61943.1"/>
    </source>
</evidence>
<keyword evidence="2" id="KW-1133">Transmembrane helix</keyword>